<organism evidence="1">
    <name type="scientific">Anguilla anguilla</name>
    <name type="common">European freshwater eel</name>
    <name type="synonym">Muraena anguilla</name>
    <dbReference type="NCBI Taxonomy" id="7936"/>
    <lineage>
        <taxon>Eukaryota</taxon>
        <taxon>Metazoa</taxon>
        <taxon>Chordata</taxon>
        <taxon>Craniata</taxon>
        <taxon>Vertebrata</taxon>
        <taxon>Euteleostomi</taxon>
        <taxon>Actinopterygii</taxon>
        <taxon>Neopterygii</taxon>
        <taxon>Teleostei</taxon>
        <taxon>Anguilliformes</taxon>
        <taxon>Anguillidae</taxon>
        <taxon>Anguilla</taxon>
    </lineage>
</organism>
<accession>A0A0E9R3L9</accession>
<dbReference type="AlphaFoldDB" id="A0A0E9R3L9"/>
<dbReference type="EMBL" id="GBXM01085639">
    <property type="protein sequence ID" value="JAH22938.1"/>
    <property type="molecule type" value="Transcribed_RNA"/>
</dbReference>
<evidence type="ECO:0000313" key="1">
    <source>
        <dbReference type="EMBL" id="JAH22938.1"/>
    </source>
</evidence>
<reference evidence="1" key="2">
    <citation type="journal article" date="2015" name="Fish Shellfish Immunol.">
        <title>Early steps in the European eel (Anguilla anguilla)-Vibrio vulnificus interaction in the gills: Role of the RtxA13 toxin.</title>
        <authorList>
            <person name="Callol A."/>
            <person name="Pajuelo D."/>
            <person name="Ebbesson L."/>
            <person name="Teles M."/>
            <person name="MacKenzie S."/>
            <person name="Amaro C."/>
        </authorList>
    </citation>
    <scope>NUCLEOTIDE SEQUENCE</scope>
</reference>
<reference evidence="1" key="1">
    <citation type="submission" date="2014-11" db="EMBL/GenBank/DDBJ databases">
        <authorList>
            <person name="Amaro Gonzalez C."/>
        </authorList>
    </citation>
    <scope>NUCLEOTIDE SEQUENCE</scope>
</reference>
<name>A0A0E9R3L9_ANGAN</name>
<protein>
    <submittedName>
        <fullName evidence="1">Uncharacterized protein</fullName>
    </submittedName>
</protein>
<proteinExistence type="predicted"/>
<sequence>MKDLQQRSWTLELNLQKKTKTKKAATRISPH</sequence>